<feature type="transmembrane region" description="Helical" evidence="1">
    <location>
        <begin position="66"/>
        <end position="86"/>
    </location>
</feature>
<dbReference type="EMBL" id="SJPJ01000001">
    <property type="protein sequence ID" value="TWT82987.1"/>
    <property type="molecule type" value="Genomic_DNA"/>
</dbReference>
<feature type="transmembrane region" description="Helical" evidence="1">
    <location>
        <begin position="12"/>
        <end position="29"/>
    </location>
</feature>
<dbReference type="Proteomes" id="UP000315010">
    <property type="component" value="Unassembled WGS sequence"/>
</dbReference>
<organism evidence="2 3">
    <name type="scientific">Novipirellula herctigrandis</name>
    <dbReference type="NCBI Taxonomy" id="2527986"/>
    <lineage>
        <taxon>Bacteria</taxon>
        <taxon>Pseudomonadati</taxon>
        <taxon>Planctomycetota</taxon>
        <taxon>Planctomycetia</taxon>
        <taxon>Pirellulales</taxon>
        <taxon>Pirellulaceae</taxon>
        <taxon>Novipirellula</taxon>
    </lineage>
</organism>
<feature type="transmembrane region" description="Helical" evidence="1">
    <location>
        <begin position="131"/>
        <end position="150"/>
    </location>
</feature>
<gene>
    <name evidence="2" type="ORF">CA13_44500</name>
</gene>
<evidence type="ECO:0000313" key="2">
    <source>
        <dbReference type="EMBL" id="TWT82987.1"/>
    </source>
</evidence>
<proteinExistence type="predicted"/>
<keyword evidence="1" id="KW-1133">Transmembrane helix</keyword>
<accession>A0A5C5Z7E0</accession>
<evidence type="ECO:0000313" key="3">
    <source>
        <dbReference type="Proteomes" id="UP000315010"/>
    </source>
</evidence>
<reference evidence="2 3" key="1">
    <citation type="submission" date="2019-02" db="EMBL/GenBank/DDBJ databases">
        <title>Deep-cultivation of Planctomycetes and their phenomic and genomic characterization uncovers novel biology.</title>
        <authorList>
            <person name="Wiegand S."/>
            <person name="Jogler M."/>
            <person name="Boedeker C."/>
            <person name="Pinto D."/>
            <person name="Vollmers J."/>
            <person name="Rivas-Marin E."/>
            <person name="Kohn T."/>
            <person name="Peeters S.H."/>
            <person name="Heuer A."/>
            <person name="Rast P."/>
            <person name="Oberbeckmann S."/>
            <person name="Bunk B."/>
            <person name="Jeske O."/>
            <person name="Meyerdierks A."/>
            <person name="Storesund J.E."/>
            <person name="Kallscheuer N."/>
            <person name="Luecker S."/>
            <person name="Lage O.M."/>
            <person name="Pohl T."/>
            <person name="Merkel B.J."/>
            <person name="Hornburger P."/>
            <person name="Mueller R.-W."/>
            <person name="Bruemmer F."/>
            <person name="Labrenz M."/>
            <person name="Spormann A.M."/>
            <person name="Op Den Camp H."/>
            <person name="Overmann J."/>
            <person name="Amann R."/>
            <person name="Jetten M.S.M."/>
            <person name="Mascher T."/>
            <person name="Medema M.H."/>
            <person name="Devos D.P."/>
            <person name="Kaster A.-K."/>
            <person name="Ovreas L."/>
            <person name="Rohde M."/>
            <person name="Galperin M.Y."/>
            <person name="Jogler C."/>
        </authorList>
    </citation>
    <scope>NUCLEOTIDE SEQUENCE [LARGE SCALE GENOMIC DNA]</scope>
    <source>
        <strain evidence="2 3">CA13</strain>
    </source>
</reference>
<feature type="transmembrane region" description="Helical" evidence="1">
    <location>
        <begin position="93"/>
        <end position="111"/>
    </location>
</feature>
<name>A0A5C5Z7E0_9BACT</name>
<keyword evidence="1" id="KW-0812">Transmembrane</keyword>
<evidence type="ECO:0008006" key="4">
    <source>
        <dbReference type="Google" id="ProtNLM"/>
    </source>
</evidence>
<sequence>MNWRLRLRKHGVIALFAELVIASWCVMTFTHEMGHIIGGWIGGATLIDFTLAPWRLPYSLHSPDPLPLLTLWAGPVLGVLIPVIFASLVRRRWAWFIADFCLLANGVYLAVAWWSGDRFLDTPRLIQAGAYPLWIAGYCILTISVGYYRFRADCIGILR</sequence>
<evidence type="ECO:0000256" key="1">
    <source>
        <dbReference type="SAM" id="Phobius"/>
    </source>
</evidence>
<dbReference type="AlphaFoldDB" id="A0A5C5Z7E0"/>
<keyword evidence="3" id="KW-1185">Reference proteome</keyword>
<protein>
    <recommendedName>
        <fullName evidence="4">MraY-like glycosyltransferase</fullName>
    </recommendedName>
</protein>
<comment type="caution">
    <text evidence="2">The sequence shown here is derived from an EMBL/GenBank/DDBJ whole genome shotgun (WGS) entry which is preliminary data.</text>
</comment>
<keyword evidence="1" id="KW-0472">Membrane</keyword>